<dbReference type="Proteomes" id="UP001146430">
    <property type="component" value="Unassembled WGS sequence"/>
</dbReference>
<keyword evidence="1" id="KW-0472">Membrane</keyword>
<dbReference type="InterPro" id="IPR045851">
    <property type="entry name" value="AMP-bd_C_sf"/>
</dbReference>
<dbReference type="AlphaFoldDB" id="A0A9X3MCX6"/>
<dbReference type="PROSITE" id="PS00455">
    <property type="entry name" value="AMP_BINDING"/>
    <property type="match status" value="1"/>
</dbReference>
<protein>
    <submittedName>
        <fullName evidence="3">AMP-binding protein</fullName>
    </submittedName>
</protein>
<proteinExistence type="predicted"/>
<feature type="transmembrane region" description="Helical" evidence="1">
    <location>
        <begin position="51"/>
        <end position="73"/>
    </location>
</feature>
<dbReference type="InterPro" id="IPR000873">
    <property type="entry name" value="AMP-dep_synth/lig_dom"/>
</dbReference>
<dbReference type="SUPFAM" id="SSF56801">
    <property type="entry name" value="Acetyl-CoA synthetase-like"/>
    <property type="match status" value="1"/>
</dbReference>
<keyword evidence="1" id="KW-1133">Transmembrane helix</keyword>
<evidence type="ECO:0000313" key="4">
    <source>
        <dbReference type="Proteomes" id="UP001146430"/>
    </source>
</evidence>
<dbReference type="Gene3D" id="3.40.50.12780">
    <property type="entry name" value="N-terminal domain of ligase-like"/>
    <property type="match status" value="1"/>
</dbReference>
<evidence type="ECO:0000259" key="2">
    <source>
        <dbReference type="Pfam" id="PF00501"/>
    </source>
</evidence>
<sequence>TAEVYVIATSGSTGSPKFVPICYKNVFEWQRVSLPVLRLSDKSRFSGTYPLFFDASAMFIFGCLASGCTLVVAEKEEILLPLKFAERSKLTHWASVPSILNYSGSVEEDVPKIHGVEVVALGGEVVSANHSIELSARFDGADIVDLYGPSETTIFILTKRFSQRELESLINFTSLPLDPPACQWKLVSDSTEENVGELLLSGDQVFEKYTNTTGPVANPKDGWYSTGDIFRFENGLLHCLGRIDNEIKLRGQRVTIEMLETILSNISGIKSAACIISNVAETDIDVIYTGKECSWIEVSRKLTTKLPLGIRLGRLERVSSIPQSPNGKIDRRALKEYFSRSYKERNKPYGSTQ</sequence>
<dbReference type="RefSeq" id="WP_269947078.1">
    <property type="nucleotide sequence ID" value="NZ_JAKMUU010000009.1"/>
</dbReference>
<evidence type="ECO:0000256" key="1">
    <source>
        <dbReference type="SAM" id="Phobius"/>
    </source>
</evidence>
<accession>A0A9X3MCX6</accession>
<feature type="domain" description="AMP-dependent synthetase/ligase" evidence="2">
    <location>
        <begin position="4"/>
        <end position="209"/>
    </location>
</feature>
<dbReference type="Pfam" id="PF00501">
    <property type="entry name" value="AMP-binding"/>
    <property type="match status" value="1"/>
</dbReference>
<name>A0A9X3MCX6_9CORY</name>
<dbReference type="PANTHER" id="PTHR45398">
    <property type="match status" value="1"/>
</dbReference>
<reference evidence="3" key="1">
    <citation type="submission" date="2022-02" db="EMBL/GenBank/DDBJ databases">
        <title>Corynebacterium sp. from urogenital microbiome.</title>
        <authorList>
            <person name="Cappelli E.A."/>
            <person name="Ribeiro T.G."/>
            <person name="Peixe L."/>
        </authorList>
    </citation>
    <scope>NUCLEOTIDE SEQUENCE</scope>
    <source>
        <strain evidence="3">C8Ua_181</strain>
    </source>
</reference>
<dbReference type="InterPro" id="IPR020845">
    <property type="entry name" value="AMP-binding_CS"/>
</dbReference>
<gene>
    <name evidence="3" type="ORF">L8V01_10925</name>
</gene>
<dbReference type="PANTHER" id="PTHR45398:SF1">
    <property type="entry name" value="ENZYME, PUTATIVE (JCVI)-RELATED"/>
    <property type="match status" value="1"/>
</dbReference>
<evidence type="ECO:0000313" key="3">
    <source>
        <dbReference type="EMBL" id="MCZ9307981.1"/>
    </source>
</evidence>
<dbReference type="InterPro" id="IPR042099">
    <property type="entry name" value="ANL_N_sf"/>
</dbReference>
<organism evidence="3 4">
    <name type="scientific">Corynebacterium curieae</name>
    <dbReference type="NCBI Taxonomy" id="2913500"/>
    <lineage>
        <taxon>Bacteria</taxon>
        <taxon>Bacillati</taxon>
        <taxon>Actinomycetota</taxon>
        <taxon>Actinomycetes</taxon>
        <taxon>Mycobacteriales</taxon>
        <taxon>Corynebacteriaceae</taxon>
        <taxon>Corynebacterium</taxon>
    </lineage>
</organism>
<dbReference type="Gene3D" id="3.30.300.30">
    <property type="match status" value="1"/>
</dbReference>
<dbReference type="EMBL" id="JAKMUU010000009">
    <property type="protein sequence ID" value="MCZ9307981.1"/>
    <property type="molecule type" value="Genomic_DNA"/>
</dbReference>
<comment type="caution">
    <text evidence="3">The sequence shown here is derived from an EMBL/GenBank/DDBJ whole genome shotgun (WGS) entry which is preliminary data.</text>
</comment>
<keyword evidence="1" id="KW-0812">Transmembrane</keyword>
<feature type="non-terminal residue" evidence="3">
    <location>
        <position position="1"/>
    </location>
</feature>